<organism evidence="2 3">
    <name type="scientific">Oribacterium asaccharolyticum ACB7</name>
    <dbReference type="NCBI Taxonomy" id="796944"/>
    <lineage>
        <taxon>Bacteria</taxon>
        <taxon>Bacillati</taxon>
        <taxon>Bacillota</taxon>
        <taxon>Clostridia</taxon>
        <taxon>Lachnospirales</taxon>
        <taxon>Lachnospiraceae</taxon>
        <taxon>Oribacterium</taxon>
    </lineage>
</organism>
<dbReference type="AlphaFoldDB" id="G9WXA9"/>
<evidence type="ECO:0000256" key="1">
    <source>
        <dbReference type="SAM" id="MobiDB-lite"/>
    </source>
</evidence>
<name>G9WXA9_9FIRM</name>
<dbReference type="PATRIC" id="fig|796944.3.peg.2241"/>
<feature type="compositionally biased region" description="Basic and acidic residues" evidence="1">
    <location>
        <begin position="1"/>
        <end position="14"/>
    </location>
</feature>
<keyword evidence="3" id="KW-1185">Reference proteome</keyword>
<dbReference type="Proteomes" id="UP000003527">
    <property type="component" value="Unassembled WGS sequence"/>
</dbReference>
<accession>G9WXA9</accession>
<dbReference type="RefSeq" id="WP_009537244.1">
    <property type="nucleotide sequence ID" value="NZ_JH414505.1"/>
</dbReference>
<dbReference type="HOGENOM" id="CLU_1072996_0_0_9"/>
<feature type="region of interest" description="Disordered" evidence="1">
    <location>
        <begin position="1"/>
        <end position="89"/>
    </location>
</feature>
<evidence type="ECO:0000313" key="2">
    <source>
        <dbReference type="EMBL" id="EHL09442.1"/>
    </source>
</evidence>
<dbReference type="Pfam" id="PF20190">
    <property type="entry name" value="DUF6553"/>
    <property type="match status" value="1"/>
</dbReference>
<protein>
    <submittedName>
        <fullName evidence="2">Uncharacterized protein</fullName>
    </submittedName>
</protein>
<gene>
    <name evidence="2" type="ORF">HMPREF9624_01483</name>
</gene>
<feature type="compositionally biased region" description="Basic and acidic residues" evidence="1">
    <location>
        <begin position="22"/>
        <end position="42"/>
    </location>
</feature>
<dbReference type="InterPro" id="IPR046683">
    <property type="entry name" value="DUF6553"/>
</dbReference>
<feature type="compositionally biased region" description="Basic and acidic residues" evidence="1">
    <location>
        <begin position="79"/>
        <end position="89"/>
    </location>
</feature>
<reference evidence="2 3" key="1">
    <citation type="submission" date="2011-08" db="EMBL/GenBank/DDBJ databases">
        <title>The Genome Sequence of Oribacterium sp. ACB7.</title>
        <authorList>
            <consortium name="The Broad Institute Genome Sequencing Platform"/>
            <person name="Earl A."/>
            <person name="Ward D."/>
            <person name="Feldgarden M."/>
            <person name="Gevers D."/>
            <person name="Sizova M."/>
            <person name="Hazen A."/>
            <person name="Epstein S."/>
            <person name="Young S.K."/>
            <person name="Zeng Q."/>
            <person name="Gargeya S."/>
            <person name="Fitzgerald M."/>
            <person name="Haas B."/>
            <person name="Abouelleil A."/>
            <person name="Alvarado L."/>
            <person name="Arachchi H.M."/>
            <person name="Berlin A."/>
            <person name="Brown A."/>
            <person name="Chapman S.B."/>
            <person name="Chen Z."/>
            <person name="Dunbar C."/>
            <person name="Freedman E."/>
            <person name="Gearin G."/>
            <person name="Gellesch M."/>
            <person name="Goldberg J."/>
            <person name="Griggs A."/>
            <person name="Gujja S."/>
            <person name="Heiman D."/>
            <person name="Howarth C."/>
            <person name="Larson L."/>
            <person name="Lui A."/>
            <person name="MacDonald P.J.P."/>
            <person name="Montmayeur A."/>
            <person name="Murphy C."/>
            <person name="Neiman D."/>
            <person name="Pearson M."/>
            <person name="Priest M."/>
            <person name="Roberts A."/>
            <person name="Saif S."/>
            <person name="Shea T."/>
            <person name="Shenoy N."/>
            <person name="Sisk P."/>
            <person name="Stolte C."/>
            <person name="Sykes S."/>
            <person name="Wortman J."/>
            <person name="Nusbaum C."/>
            <person name="Birren B."/>
        </authorList>
    </citation>
    <scope>NUCLEOTIDE SEQUENCE [LARGE SCALE GENOMIC DNA]</scope>
    <source>
        <strain evidence="2 3">ACB7</strain>
    </source>
</reference>
<comment type="caution">
    <text evidence="2">The sequence shown here is derived from an EMBL/GenBank/DDBJ whole genome shotgun (WGS) entry which is preliminary data.</text>
</comment>
<proteinExistence type="predicted"/>
<sequence length="280" mass="32832">MLFREDLAEEKDPFSDWPESFYEERNPEKREKLILEKIRRLQGDAPEEQSEKEKREEEQPEEQSENGKQEEAQPEEQSENGKREEEKREEEKRLSVLYERYPSLQDRPLRESKAFQKNPVIVDRYMYSWMNILIAGRTGIHFWNRRAVKKELDKLLDIFVSDGKMEGQTEGGADALSALRQKEIECFALLWLENCVKDKSYGSTVFGMIRMSDESLSRKMAEEIGEVLLFIPAAVGLEEKARPVKEVFLELYFRKINGGEEQWKTVMEERGLNGNGSSDF</sequence>
<dbReference type="EMBL" id="AFZD01000021">
    <property type="protein sequence ID" value="EHL09442.1"/>
    <property type="molecule type" value="Genomic_DNA"/>
</dbReference>
<evidence type="ECO:0000313" key="3">
    <source>
        <dbReference type="Proteomes" id="UP000003527"/>
    </source>
</evidence>